<dbReference type="Gene3D" id="3.30.110.10">
    <property type="entry name" value="Translation initiation factor 3 (IF-3), C-terminal domain"/>
    <property type="match status" value="1"/>
</dbReference>
<dbReference type="AlphaFoldDB" id="A0A6J7RDW2"/>
<accession>A0A6J7RDW2</accession>
<dbReference type="InterPro" id="IPR001288">
    <property type="entry name" value="Translation_initiation_fac_3"/>
</dbReference>
<sequence length="105" mass="12043">MRPKIENHDYETKRAHIEKFLKGGDKVKVTMQFRGREQTRPELGFKLLQRLAEDVALFAFVEFAPKQEGRNMTMVLGPTKKKTEAVAEQRAARKAKELAAAKEEV</sequence>
<evidence type="ECO:0000313" key="5">
    <source>
        <dbReference type="EMBL" id="CAB4816359.1"/>
    </source>
</evidence>
<evidence type="ECO:0000313" key="6">
    <source>
        <dbReference type="EMBL" id="CAB5026886.1"/>
    </source>
</evidence>
<comment type="similarity">
    <text evidence="1">Belongs to the IF-3 family.</text>
</comment>
<dbReference type="GO" id="GO:0003743">
    <property type="term" value="F:translation initiation factor activity"/>
    <property type="evidence" value="ECO:0007669"/>
    <property type="project" value="UniProtKB-KW"/>
</dbReference>
<feature type="domain" description="Translation initiation factor 3 C-terminal" evidence="4">
    <location>
        <begin position="1"/>
        <end position="78"/>
    </location>
</feature>
<organism evidence="6">
    <name type="scientific">freshwater metagenome</name>
    <dbReference type="NCBI Taxonomy" id="449393"/>
    <lineage>
        <taxon>unclassified sequences</taxon>
        <taxon>metagenomes</taxon>
        <taxon>ecological metagenomes</taxon>
    </lineage>
</organism>
<dbReference type="NCBIfam" id="TIGR00168">
    <property type="entry name" value="infC"/>
    <property type="match status" value="1"/>
</dbReference>
<dbReference type="InterPro" id="IPR019815">
    <property type="entry name" value="Translation_initiation_fac_3_C"/>
</dbReference>
<dbReference type="InterPro" id="IPR036788">
    <property type="entry name" value="T_IF-3_C_sf"/>
</dbReference>
<protein>
    <submittedName>
        <fullName evidence="6">Unannotated protein</fullName>
    </submittedName>
</protein>
<dbReference type="GO" id="GO:0016020">
    <property type="term" value="C:membrane"/>
    <property type="evidence" value="ECO:0007669"/>
    <property type="project" value="TreeGrafter"/>
</dbReference>
<dbReference type="EMBL" id="CAFAAY010000052">
    <property type="protein sequence ID" value="CAB4816359.1"/>
    <property type="molecule type" value="Genomic_DNA"/>
</dbReference>
<evidence type="ECO:0000256" key="1">
    <source>
        <dbReference type="ARBA" id="ARBA00005439"/>
    </source>
</evidence>
<dbReference type="Pfam" id="PF00707">
    <property type="entry name" value="IF3_C"/>
    <property type="match status" value="1"/>
</dbReference>
<proteinExistence type="inferred from homology"/>
<dbReference type="GO" id="GO:0032790">
    <property type="term" value="P:ribosome disassembly"/>
    <property type="evidence" value="ECO:0007669"/>
    <property type="project" value="TreeGrafter"/>
</dbReference>
<dbReference type="PANTHER" id="PTHR10938:SF0">
    <property type="entry name" value="TRANSLATION INITIATION FACTOR IF-3, MITOCHONDRIAL"/>
    <property type="match status" value="1"/>
</dbReference>
<keyword evidence="3" id="KW-0648">Protein biosynthesis</keyword>
<gene>
    <name evidence="5" type="ORF">UFOPK3124_00771</name>
    <name evidence="6" type="ORF">UFOPK4165_00319</name>
</gene>
<dbReference type="EMBL" id="CAFBPV010000016">
    <property type="protein sequence ID" value="CAB5026886.1"/>
    <property type="molecule type" value="Genomic_DNA"/>
</dbReference>
<dbReference type="GO" id="GO:0043022">
    <property type="term" value="F:ribosome binding"/>
    <property type="evidence" value="ECO:0007669"/>
    <property type="project" value="TreeGrafter"/>
</dbReference>
<dbReference type="GO" id="GO:0005829">
    <property type="term" value="C:cytosol"/>
    <property type="evidence" value="ECO:0007669"/>
    <property type="project" value="TreeGrafter"/>
</dbReference>
<evidence type="ECO:0000256" key="3">
    <source>
        <dbReference type="ARBA" id="ARBA00022917"/>
    </source>
</evidence>
<reference evidence="6" key="1">
    <citation type="submission" date="2020-05" db="EMBL/GenBank/DDBJ databases">
        <authorList>
            <person name="Chiriac C."/>
            <person name="Salcher M."/>
            <person name="Ghai R."/>
            <person name="Kavagutti S V."/>
        </authorList>
    </citation>
    <scope>NUCLEOTIDE SEQUENCE</scope>
</reference>
<name>A0A6J7RDW2_9ZZZZ</name>
<dbReference type="PANTHER" id="PTHR10938">
    <property type="entry name" value="TRANSLATION INITIATION FACTOR IF-3"/>
    <property type="match status" value="1"/>
</dbReference>
<evidence type="ECO:0000259" key="4">
    <source>
        <dbReference type="Pfam" id="PF00707"/>
    </source>
</evidence>
<evidence type="ECO:0000256" key="2">
    <source>
        <dbReference type="ARBA" id="ARBA00022540"/>
    </source>
</evidence>
<dbReference type="SUPFAM" id="SSF55200">
    <property type="entry name" value="Translation initiation factor IF3, C-terminal domain"/>
    <property type="match status" value="1"/>
</dbReference>
<keyword evidence="2" id="KW-0396">Initiation factor</keyword>